<dbReference type="InterPro" id="IPR036318">
    <property type="entry name" value="FAD-bd_PCMH-like_sf"/>
</dbReference>
<reference evidence="2" key="1">
    <citation type="submission" date="2020-05" db="EMBL/GenBank/DDBJ databases">
        <authorList>
            <person name="Chiriac C."/>
            <person name="Salcher M."/>
            <person name="Ghai R."/>
            <person name="Kavagutti S V."/>
        </authorList>
    </citation>
    <scope>NUCLEOTIDE SEQUENCE</scope>
</reference>
<sequence length="66" mass="7105">MTDGPYETAAGFVLERLGRIAEVGDRVPVDEEHVVVVTEVDGNRITRVRLVSTPREEQDPEGGGGA</sequence>
<proteinExistence type="predicted"/>
<dbReference type="GO" id="GO:0050660">
    <property type="term" value="F:flavin adenine dinucleotide binding"/>
    <property type="evidence" value="ECO:0007669"/>
    <property type="project" value="InterPro"/>
</dbReference>
<dbReference type="SUPFAM" id="SSF56176">
    <property type="entry name" value="FAD-binding/transporter-associated domain-like"/>
    <property type="match status" value="1"/>
</dbReference>
<organism evidence="2">
    <name type="scientific">freshwater metagenome</name>
    <dbReference type="NCBI Taxonomy" id="449393"/>
    <lineage>
        <taxon>unclassified sequences</taxon>
        <taxon>metagenomes</taxon>
        <taxon>ecological metagenomes</taxon>
    </lineage>
</organism>
<feature type="domain" description="Transporter-associated" evidence="1">
    <location>
        <begin position="3"/>
        <end position="51"/>
    </location>
</feature>
<protein>
    <submittedName>
        <fullName evidence="2">Unannotated protein</fullName>
    </submittedName>
</protein>
<evidence type="ECO:0000259" key="1">
    <source>
        <dbReference type="Pfam" id="PF03471"/>
    </source>
</evidence>
<dbReference type="EMBL" id="CAEZYQ010000006">
    <property type="protein sequence ID" value="CAB4737882.1"/>
    <property type="molecule type" value="Genomic_DNA"/>
</dbReference>
<dbReference type="Pfam" id="PF03471">
    <property type="entry name" value="CorC_HlyC"/>
    <property type="match status" value="1"/>
</dbReference>
<gene>
    <name evidence="2" type="ORF">UFOPK2761_01044</name>
</gene>
<dbReference type="InterPro" id="IPR016169">
    <property type="entry name" value="FAD-bd_PCMH_sub2"/>
</dbReference>
<accession>A0A6J6SSM7</accession>
<dbReference type="InterPro" id="IPR005170">
    <property type="entry name" value="Transptr-assoc_dom"/>
</dbReference>
<evidence type="ECO:0000313" key="2">
    <source>
        <dbReference type="EMBL" id="CAB4737882.1"/>
    </source>
</evidence>
<name>A0A6J6SSM7_9ZZZZ</name>
<dbReference type="Gene3D" id="3.30.465.10">
    <property type="match status" value="1"/>
</dbReference>
<dbReference type="AlphaFoldDB" id="A0A6J6SSM7"/>